<comment type="similarity">
    <text evidence="2">Belongs to the krueppel C2H2-type zinc-finger protein family.</text>
</comment>
<keyword evidence="9" id="KW-0804">Transcription</keyword>
<dbReference type="GO" id="GO:0000978">
    <property type="term" value="F:RNA polymerase II cis-regulatory region sequence-specific DNA binding"/>
    <property type="evidence" value="ECO:0007669"/>
    <property type="project" value="TreeGrafter"/>
</dbReference>
<dbReference type="GO" id="GO:0008270">
    <property type="term" value="F:zinc ion binding"/>
    <property type="evidence" value="ECO:0007669"/>
    <property type="project" value="UniProtKB-KW"/>
</dbReference>
<keyword evidence="4" id="KW-0677">Repeat</keyword>
<dbReference type="Pfam" id="PF00096">
    <property type="entry name" value="zf-C2H2"/>
    <property type="match status" value="6"/>
</dbReference>
<evidence type="ECO:0000313" key="13">
    <source>
        <dbReference type="EMBL" id="CAL4248565.1"/>
    </source>
</evidence>
<gene>
    <name evidence="13" type="ORF">MNOR_LOCUS41452</name>
</gene>
<dbReference type="Proteomes" id="UP001497623">
    <property type="component" value="Unassembled WGS sequence"/>
</dbReference>
<evidence type="ECO:0000256" key="11">
    <source>
        <dbReference type="PROSITE-ProRule" id="PRU00042"/>
    </source>
</evidence>
<protein>
    <recommendedName>
        <fullName evidence="12">C2H2-type domain-containing protein</fullName>
    </recommendedName>
</protein>
<dbReference type="FunFam" id="3.30.160.60:FF:001450">
    <property type="entry name" value="zinc finger protein 774"/>
    <property type="match status" value="1"/>
</dbReference>
<feature type="domain" description="C2H2-type" evidence="12">
    <location>
        <begin position="248"/>
        <end position="275"/>
    </location>
</feature>
<dbReference type="Gene3D" id="3.30.160.60">
    <property type="entry name" value="Classic Zinc Finger"/>
    <property type="match status" value="7"/>
</dbReference>
<feature type="domain" description="C2H2-type" evidence="12">
    <location>
        <begin position="108"/>
        <end position="135"/>
    </location>
</feature>
<comment type="caution">
    <text evidence="13">The sequence shown here is derived from an EMBL/GenBank/DDBJ whole genome shotgun (WGS) entry which is preliminary data.</text>
</comment>
<feature type="domain" description="C2H2-type" evidence="12">
    <location>
        <begin position="164"/>
        <end position="191"/>
    </location>
</feature>
<dbReference type="InterPro" id="IPR051497">
    <property type="entry name" value="Dev/Hematopoietic_TF"/>
</dbReference>
<accession>A0AAV2SVM6</accession>
<keyword evidence="3" id="KW-0479">Metal-binding</keyword>
<keyword evidence="8" id="KW-0238">DNA-binding</keyword>
<evidence type="ECO:0000256" key="2">
    <source>
        <dbReference type="ARBA" id="ARBA00006991"/>
    </source>
</evidence>
<feature type="domain" description="C2H2-type" evidence="12">
    <location>
        <begin position="136"/>
        <end position="163"/>
    </location>
</feature>
<evidence type="ECO:0000259" key="12">
    <source>
        <dbReference type="PROSITE" id="PS50157"/>
    </source>
</evidence>
<dbReference type="GO" id="GO:0003682">
    <property type="term" value="F:chromatin binding"/>
    <property type="evidence" value="ECO:0007669"/>
    <property type="project" value="UniProtKB-ARBA"/>
</dbReference>
<reference evidence="13 14" key="1">
    <citation type="submission" date="2024-05" db="EMBL/GenBank/DDBJ databases">
        <authorList>
            <person name="Wallberg A."/>
        </authorList>
    </citation>
    <scope>NUCLEOTIDE SEQUENCE [LARGE SCALE GENOMIC DNA]</scope>
</reference>
<dbReference type="PANTHER" id="PTHR45993">
    <property type="entry name" value="B-CELL LYMPHOMA/LEUKEMIA 11"/>
    <property type="match status" value="1"/>
</dbReference>
<dbReference type="SUPFAM" id="SSF57667">
    <property type="entry name" value="beta-beta-alpha zinc fingers"/>
    <property type="match status" value="4"/>
</dbReference>
<dbReference type="GO" id="GO:0006357">
    <property type="term" value="P:regulation of transcription by RNA polymerase II"/>
    <property type="evidence" value="ECO:0007669"/>
    <property type="project" value="TreeGrafter"/>
</dbReference>
<evidence type="ECO:0000313" key="14">
    <source>
        <dbReference type="Proteomes" id="UP001497623"/>
    </source>
</evidence>
<dbReference type="InterPro" id="IPR013087">
    <property type="entry name" value="Znf_C2H2_type"/>
</dbReference>
<keyword evidence="6" id="KW-0862">Zinc</keyword>
<dbReference type="GO" id="GO:0005634">
    <property type="term" value="C:nucleus"/>
    <property type="evidence" value="ECO:0007669"/>
    <property type="project" value="UniProtKB-SubCell"/>
</dbReference>
<dbReference type="AlphaFoldDB" id="A0AAV2SVM6"/>
<dbReference type="EMBL" id="CAXKWB010153220">
    <property type="protein sequence ID" value="CAL4248565.1"/>
    <property type="molecule type" value="Genomic_DNA"/>
</dbReference>
<dbReference type="FunFam" id="3.30.160.60:FF:000202">
    <property type="entry name" value="Zinc finger protein 574"/>
    <property type="match status" value="1"/>
</dbReference>
<dbReference type="GO" id="GO:0003700">
    <property type="term" value="F:DNA-binding transcription factor activity"/>
    <property type="evidence" value="ECO:0007669"/>
    <property type="project" value="TreeGrafter"/>
</dbReference>
<keyword evidence="5 11" id="KW-0863">Zinc-finger</keyword>
<evidence type="ECO:0000256" key="1">
    <source>
        <dbReference type="ARBA" id="ARBA00004123"/>
    </source>
</evidence>
<evidence type="ECO:0000256" key="10">
    <source>
        <dbReference type="ARBA" id="ARBA00023242"/>
    </source>
</evidence>
<proteinExistence type="inferred from homology"/>
<dbReference type="InterPro" id="IPR036236">
    <property type="entry name" value="Znf_C2H2_sf"/>
</dbReference>
<dbReference type="PANTHER" id="PTHR45993:SF10">
    <property type="entry name" value="ZINC FINGER PROTEIN 208 ISOFORM X1-RELATED"/>
    <property type="match status" value="1"/>
</dbReference>
<feature type="domain" description="C2H2-type" evidence="12">
    <location>
        <begin position="276"/>
        <end position="306"/>
    </location>
</feature>
<comment type="subcellular location">
    <subcellularLocation>
        <location evidence="1">Nucleus</location>
    </subcellularLocation>
</comment>
<dbReference type="FunFam" id="3.30.160.60:FF:001506">
    <property type="entry name" value="Zinc finger protein"/>
    <property type="match status" value="1"/>
</dbReference>
<keyword evidence="7" id="KW-0805">Transcription regulation</keyword>
<keyword evidence="14" id="KW-1185">Reference proteome</keyword>
<dbReference type="FunFam" id="3.30.160.60:FF:000690">
    <property type="entry name" value="Zinc finger protein 354C"/>
    <property type="match status" value="1"/>
</dbReference>
<dbReference type="SMART" id="SM00355">
    <property type="entry name" value="ZnF_C2H2"/>
    <property type="match status" value="7"/>
</dbReference>
<evidence type="ECO:0000256" key="7">
    <source>
        <dbReference type="ARBA" id="ARBA00023015"/>
    </source>
</evidence>
<dbReference type="PROSITE" id="PS00028">
    <property type="entry name" value="ZINC_FINGER_C2H2_1"/>
    <property type="match status" value="6"/>
</dbReference>
<sequence>MNPDEANEQEGCATNSMILHNWEVVANKVEVDLVCEDVAPEINEHVQMTDVGAFPLITPKHVSEEHAVPYVPKTIKTTTDTPNQGSRFKIHLETQRQTKVKRTVIDCVSCPECGKSYASNANLKDHIRIHTGVRPFVCDECGMTFTQRSNLRMHKRIHAGERPYMCGVCGKTFSRSTHLPGHMRQHTGEKPYTCQDCNQSFTTNHSLKNHMRIHTGEKPYTCDICDALFTRKSTLSAHKKSHNGEKNYKCNICHKSFVLRSGLNEHMIVHSQEKAFQCEQCHKSFKYSNYLSKHKKKYCKNDGYRKRWQKTGANSKETNHSDTVECEKNTLLQTNKNSNIDNDSESLSIYEKSEVFEKEIYNRHCEPNTLTKKIIPMQLIDNGDWKKAWIKQGYK</sequence>
<organism evidence="13 14">
    <name type="scientific">Meganyctiphanes norvegica</name>
    <name type="common">Northern krill</name>
    <name type="synonym">Thysanopoda norvegica</name>
    <dbReference type="NCBI Taxonomy" id="48144"/>
    <lineage>
        <taxon>Eukaryota</taxon>
        <taxon>Metazoa</taxon>
        <taxon>Ecdysozoa</taxon>
        <taxon>Arthropoda</taxon>
        <taxon>Crustacea</taxon>
        <taxon>Multicrustacea</taxon>
        <taxon>Malacostraca</taxon>
        <taxon>Eumalacostraca</taxon>
        <taxon>Eucarida</taxon>
        <taxon>Euphausiacea</taxon>
        <taxon>Euphausiidae</taxon>
        <taxon>Meganyctiphanes</taxon>
    </lineage>
</organism>
<evidence type="ECO:0000256" key="5">
    <source>
        <dbReference type="ARBA" id="ARBA00022771"/>
    </source>
</evidence>
<feature type="domain" description="C2H2-type" evidence="12">
    <location>
        <begin position="192"/>
        <end position="219"/>
    </location>
</feature>
<name>A0AAV2SVM6_MEGNR</name>
<keyword evidence="10" id="KW-0539">Nucleus</keyword>
<evidence type="ECO:0000256" key="8">
    <source>
        <dbReference type="ARBA" id="ARBA00023125"/>
    </source>
</evidence>
<feature type="domain" description="C2H2-type" evidence="12">
    <location>
        <begin position="220"/>
        <end position="247"/>
    </location>
</feature>
<evidence type="ECO:0000256" key="3">
    <source>
        <dbReference type="ARBA" id="ARBA00022723"/>
    </source>
</evidence>
<evidence type="ECO:0000256" key="6">
    <source>
        <dbReference type="ARBA" id="ARBA00022833"/>
    </source>
</evidence>
<dbReference type="FunFam" id="3.30.160.60:FF:001498">
    <property type="entry name" value="Zinc finger protein 404"/>
    <property type="match status" value="1"/>
</dbReference>
<dbReference type="GO" id="GO:0032502">
    <property type="term" value="P:developmental process"/>
    <property type="evidence" value="ECO:0007669"/>
    <property type="project" value="UniProtKB-ARBA"/>
</dbReference>
<evidence type="ECO:0000256" key="9">
    <source>
        <dbReference type="ARBA" id="ARBA00023163"/>
    </source>
</evidence>
<dbReference type="FunFam" id="3.30.160.60:FF:000688">
    <property type="entry name" value="zinc finger protein 197 isoform X1"/>
    <property type="match status" value="1"/>
</dbReference>
<evidence type="ECO:0000256" key="4">
    <source>
        <dbReference type="ARBA" id="ARBA00022737"/>
    </source>
</evidence>
<dbReference type="PROSITE" id="PS50157">
    <property type="entry name" value="ZINC_FINGER_C2H2_2"/>
    <property type="match status" value="7"/>
</dbReference>
<dbReference type="Pfam" id="PF12874">
    <property type="entry name" value="zf-met"/>
    <property type="match status" value="1"/>
</dbReference>